<dbReference type="Pfam" id="PF06441">
    <property type="entry name" value="EHN"/>
    <property type="match status" value="1"/>
</dbReference>
<dbReference type="PANTHER" id="PTHR21661">
    <property type="entry name" value="EPOXIDE HYDROLASE 1-RELATED"/>
    <property type="match status" value="1"/>
</dbReference>
<keyword evidence="2" id="KW-0058">Aromatic hydrocarbons catabolism</keyword>
<evidence type="ECO:0000256" key="3">
    <source>
        <dbReference type="ARBA" id="ARBA00022801"/>
    </source>
</evidence>
<comment type="similarity">
    <text evidence="1">Belongs to the peptidase S33 family.</text>
</comment>
<dbReference type="InterPro" id="IPR010497">
    <property type="entry name" value="Epoxide_hydro_N"/>
</dbReference>
<protein>
    <recommendedName>
        <fullName evidence="4">Epoxide hydrolase N-terminal domain-containing protein</fullName>
    </recommendedName>
</protein>
<evidence type="ECO:0000256" key="1">
    <source>
        <dbReference type="ARBA" id="ARBA00010088"/>
    </source>
</evidence>
<evidence type="ECO:0000259" key="4">
    <source>
        <dbReference type="Pfam" id="PF06441"/>
    </source>
</evidence>
<name>A0ABM6FC08_9BURK</name>
<reference evidence="5 6" key="1">
    <citation type="submission" date="2016-10" db="EMBL/GenBank/DDBJ databases">
        <title>Complete genome sequences of three Cupriavidus strains isolated from various Malaysian environments.</title>
        <authorList>
            <person name="Abdullah A.A.-A."/>
            <person name="Shafie N.A.H."/>
            <person name="Lau N.S."/>
        </authorList>
    </citation>
    <scope>NUCLEOTIDE SEQUENCE [LARGE SCALE GENOMIC DNA]</scope>
    <source>
        <strain evidence="5 6">USMAA1020</strain>
    </source>
</reference>
<sequence>MRIIRRYASALTVPAARLEALRARLRTTSWPVASPGAGWSFGVDQEWLRALSARWEAGDGFALLEKALNAVPSVFFEVETEGFGTLHVHAFVAGGSGDARPILMTHGWPSLPVEYVPVIEQLRARERHGGGRGSPTLVAPSLPGFGWSSAPSRPMHARDIARLWRLLIDEGLELGPVIAHGGDWGAVVSSWLAVDAPERVAGLHLTMMGLKPDIDASDPLDDAERSWIRHTQKRLAVDGGYRELQASRPSTLSVGLADSPAFVLAWIAEKLHQWSGPAAQQDPERLQSAILTLASSYWLTGSLGSAAWIYWADRHAPQALAGGERCVVPTGYSGFGGGFFPPPPSRWIERAHRLIYRNEHPVGGHFPGWMASAALADELQRFTIALNT</sequence>
<proteinExistence type="inferred from homology"/>
<keyword evidence="6" id="KW-1185">Reference proteome</keyword>
<dbReference type="Gene3D" id="3.40.50.1820">
    <property type="entry name" value="alpha/beta hydrolase"/>
    <property type="match status" value="1"/>
</dbReference>
<dbReference type="PRINTS" id="PR00412">
    <property type="entry name" value="EPOXHYDRLASE"/>
</dbReference>
<dbReference type="InterPro" id="IPR029058">
    <property type="entry name" value="AB_hydrolase_fold"/>
</dbReference>
<dbReference type="InterPro" id="IPR016292">
    <property type="entry name" value="Epoxide_hydrolase"/>
</dbReference>
<feature type="domain" description="Epoxide hydrolase N-terminal" evidence="4">
    <location>
        <begin position="11"/>
        <end position="114"/>
    </location>
</feature>
<dbReference type="PIRSF" id="PIRSF001112">
    <property type="entry name" value="Epoxide_hydrolase"/>
    <property type="match status" value="1"/>
</dbReference>
<dbReference type="RefSeq" id="WP_071071828.1">
    <property type="nucleotide sequence ID" value="NZ_CP017755.1"/>
</dbReference>
<dbReference type="SUPFAM" id="SSF53474">
    <property type="entry name" value="alpha/beta-Hydrolases"/>
    <property type="match status" value="1"/>
</dbReference>
<dbReference type="EMBL" id="CP017755">
    <property type="protein sequence ID" value="AOZ09186.1"/>
    <property type="molecule type" value="Genomic_DNA"/>
</dbReference>
<evidence type="ECO:0000313" key="5">
    <source>
        <dbReference type="EMBL" id="AOZ09186.1"/>
    </source>
</evidence>
<organism evidence="5 6">
    <name type="scientific">Cupriavidus malaysiensis</name>
    <dbReference type="NCBI Taxonomy" id="367825"/>
    <lineage>
        <taxon>Bacteria</taxon>
        <taxon>Pseudomonadati</taxon>
        <taxon>Pseudomonadota</taxon>
        <taxon>Betaproteobacteria</taxon>
        <taxon>Burkholderiales</taxon>
        <taxon>Burkholderiaceae</taxon>
        <taxon>Cupriavidus</taxon>
    </lineage>
</organism>
<evidence type="ECO:0000313" key="6">
    <source>
        <dbReference type="Proteomes" id="UP000177515"/>
    </source>
</evidence>
<accession>A0ABM6FC08</accession>
<dbReference type="Proteomes" id="UP000177515">
    <property type="component" value="Chromosome 2"/>
</dbReference>
<gene>
    <name evidence="5" type="ORF">BKK80_25560</name>
</gene>
<evidence type="ECO:0000256" key="2">
    <source>
        <dbReference type="ARBA" id="ARBA00022797"/>
    </source>
</evidence>
<keyword evidence="3" id="KW-0378">Hydrolase</keyword>
<dbReference type="PANTHER" id="PTHR21661:SF35">
    <property type="entry name" value="EPOXIDE HYDROLASE"/>
    <property type="match status" value="1"/>
</dbReference>
<dbReference type="InterPro" id="IPR000639">
    <property type="entry name" value="Epox_hydrolase-like"/>
</dbReference>